<evidence type="ECO:0000313" key="2">
    <source>
        <dbReference type="EMBL" id="TCP56358.1"/>
    </source>
</evidence>
<dbReference type="CDD" id="cd11528">
    <property type="entry name" value="NTP-PPase_MazG_Nterm"/>
    <property type="match status" value="1"/>
</dbReference>
<reference evidence="2 3" key="1">
    <citation type="submission" date="2019-03" db="EMBL/GenBank/DDBJ databases">
        <title>Genomic Encyclopedia of Type Strains, Phase IV (KMG-IV): sequencing the most valuable type-strain genomes for metagenomic binning, comparative biology and taxonomic classification.</title>
        <authorList>
            <person name="Goeker M."/>
        </authorList>
    </citation>
    <scope>NUCLEOTIDE SEQUENCE [LARGE SCALE GENOMIC DNA]</scope>
    <source>
        <strain evidence="2 3">DSM 45765</strain>
    </source>
</reference>
<dbReference type="Pfam" id="PF03819">
    <property type="entry name" value="MazG"/>
    <property type="match status" value="1"/>
</dbReference>
<dbReference type="NCBIfam" id="TIGR00444">
    <property type="entry name" value="mazG"/>
    <property type="match status" value="1"/>
</dbReference>
<organism evidence="2 3">
    <name type="scientific">Tamaricihabitans halophyticus</name>
    <dbReference type="NCBI Taxonomy" id="1262583"/>
    <lineage>
        <taxon>Bacteria</taxon>
        <taxon>Bacillati</taxon>
        <taxon>Actinomycetota</taxon>
        <taxon>Actinomycetes</taxon>
        <taxon>Pseudonocardiales</taxon>
        <taxon>Pseudonocardiaceae</taxon>
        <taxon>Tamaricihabitans</taxon>
    </lineage>
</organism>
<dbReference type="RefSeq" id="WP_132876073.1">
    <property type="nucleotide sequence ID" value="NZ_SLXQ01000001.1"/>
</dbReference>
<accession>A0A4R2R3Y1</accession>
<comment type="caution">
    <text evidence="2">The sequence shown here is derived from an EMBL/GenBank/DDBJ whole genome shotgun (WGS) entry which is preliminary data.</text>
</comment>
<evidence type="ECO:0000259" key="1">
    <source>
        <dbReference type="Pfam" id="PF03819"/>
    </source>
</evidence>
<sequence>MSGVVEGTVVVCLDEPHGMAPEAVPALRAAAELYASAAVPEQLAKRFGALREPEHPVLLRRAARGPIAVLAIGADDPAAVALCAEGARLIEPPRVSGASVASAVAVFDRLRDPGGCPWDAEQTHDSLCQYLVEETYELLDAIERRDREALREELGDVLLQIIFHARLAAERPTDPFDIDDVAAELVRKLVGRHPHVFAGGDPAVRDAATQELRWQELKQQEKRRESVVDGVALGQPALALAAKLASRTGRAGIPLDLLPDGDTAAVRLFRLAATAKRGGVEPEGESRAVAKQFAENVRAAERAARAAGVNPETLEADGWRRYWPR</sequence>
<keyword evidence="2" id="KW-0378">Hydrolase</keyword>
<dbReference type="InterPro" id="IPR048015">
    <property type="entry name" value="NTP-PPase_MazG-like_N"/>
</dbReference>
<dbReference type="GO" id="GO:0047429">
    <property type="term" value="F:nucleoside triphosphate diphosphatase activity"/>
    <property type="evidence" value="ECO:0007669"/>
    <property type="project" value="TreeGrafter"/>
</dbReference>
<dbReference type="GO" id="GO:0006950">
    <property type="term" value="P:response to stress"/>
    <property type="evidence" value="ECO:0007669"/>
    <property type="project" value="UniProtKB-ARBA"/>
</dbReference>
<dbReference type="AlphaFoldDB" id="A0A4R2R3Y1"/>
<dbReference type="GO" id="GO:0006203">
    <property type="term" value="P:dGTP catabolic process"/>
    <property type="evidence" value="ECO:0007669"/>
    <property type="project" value="TreeGrafter"/>
</dbReference>
<dbReference type="InterPro" id="IPR004518">
    <property type="entry name" value="MazG-like_dom"/>
</dbReference>
<dbReference type="SUPFAM" id="SSF101386">
    <property type="entry name" value="all-alpha NTP pyrophosphatases"/>
    <property type="match status" value="1"/>
</dbReference>
<dbReference type="PANTHER" id="PTHR30522">
    <property type="entry name" value="NUCLEOSIDE TRIPHOSPHATE PYROPHOSPHOHYDROLASE"/>
    <property type="match status" value="1"/>
</dbReference>
<dbReference type="GO" id="GO:0046081">
    <property type="term" value="P:dUTP catabolic process"/>
    <property type="evidence" value="ECO:0007669"/>
    <property type="project" value="TreeGrafter"/>
</dbReference>
<proteinExistence type="predicted"/>
<dbReference type="Gene3D" id="1.10.287.1080">
    <property type="entry name" value="MazG-like"/>
    <property type="match status" value="1"/>
</dbReference>
<dbReference type="GO" id="GO:0046047">
    <property type="term" value="P:TTP catabolic process"/>
    <property type="evidence" value="ECO:0007669"/>
    <property type="project" value="TreeGrafter"/>
</dbReference>
<protein>
    <submittedName>
        <fullName evidence="2">XTP/dITP diphosphohydrolase</fullName>
    </submittedName>
</protein>
<dbReference type="OrthoDB" id="9808939at2"/>
<name>A0A4R2R3Y1_9PSEU</name>
<dbReference type="EMBL" id="SLXQ01000001">
    <property type="protein sequence ID" value="TCP56358.1"/>
    <property type="molecule type" value="Genomic_DNA"/>
</dbReference>
<keyword evidence="3" id="KW-1185">Reference proteome</keyword>
<dbReference type="GO" id="GO:0046076">
    <property type="term" value="P:dTTP catabolic process"/>
    <property type="evidence" value="ECO:0007669"/>
    <property type="project" value="TreeGrafter"/>
</dbReference>
<dbReference type="GO" id="GO:0046052">
    <property type="term" value="P:UTP catabolic process"/>
    <property type="evidence" value="ECO:0007669"/>
    <property type="project" value="TreeGrafter"/>
</dbReference>
<dbReference type="FunFam" id="1.10.287.1080:FF:000001">
    <property type="entry name" value="Nucleoside triphosphate pyrophosphohydrolase"/>
    <property type="match status" value="1"/>
</dbReference>
<evidence type="ECO:0000313" key="3">
    <source>
        <dbReference type="Proteomes" id="UP000294911"/>
    </source>
</evidence>
<dbReference type="GO" id="GO:0046061">
    <property type="term" value="P:dATP catabolic process"/>
    <property type="evidence" value="ECO:0007669"/>
    <property type="project" value="TreeGrafter"/>
</dbReference>
<dbReference type="Proteomes" id="UP000294911">
    <property type="component" value="Unassembled WGS sequence"/>
</dbReference>
<dbReference type="InterPro" id="IPR011551">
    <property type="entry name" value="NTP_PyrPHydrolase_MazG"/>
</dbReference>
<dbReference type="PANTHER" id="PTHR30522:SF0">
    <property type="entry name" value="NUCLEOSIDE TRIPHOSPHATE PYROPHOSPHOHYDROLASE"/>
    <property type="match status" value="1"/>
</dbReference>
<feature type="domain" description="NTP pyrophosphohydrolase MazG-like" evidence="1">
    <location>
        <begin position="122"/>
        <end position="197"/>
    </location>
</feature>
<gene>
    <name evidence="2" type="ORF">EV191_101300</name>
</gene>